<dbReference type="RefSeq" id="WP_425576757.1">
    <property type="nucleotide sequence ID" value="NZ_BAABHD010000030.1"/>
</dbReference>
<dbReference type="Proteomes" id="UP001501175">
    <property type="component" value="Unassembled WGS sequence"/>
</dbReference>
<protein>
    <submittedName>
        <fullName evidence="1">Uncharacterized protein</fullName>
    </submittedName>
</protein>
<reference evidence="2" key="1">
    <citation type="journal article" date="2019" name="Int. J. Syst. Evol. Microbiol.">
        <title>The Global Catalogue of Microorganisms (GCM) 10K type strain sequencing project: providing services to taxonomists for standard genome sequencing and annotation.</title>
        <authorList>
            <consortium name="The Broad Institute Genomics Platform"/>
            <consortium name="The Broad Institute Genome Sequencing Center for Infectious Disease"/>
            <person name="Wu L."/>
            <person name="Ma J."/>
        </authorList>
    </citation>
    <scope>NUCLEOTIDE SEQUENCE [LARGE SCALE GENOMIC DNA]</scope>
    <source>
        <strain evidence="2">JCM 17927</strain>
    </source>
</reference>
<dbReference type="EMBL" id="BAABHD010000030">
    <property type="protein sequence ID" value="GAA4458313.1"/>
    <property type="molecule type" value="Genomic_DNA"/>
</dbReference>
<gene>
    <name evidence="1" type="ORF">GCM10023189_30360</name>
</gene>
<organism evidence="1 2">
    <name type="scientific">Nibrella saemangeumensis</name>
    <dbReference type="NCBI Taxonomy" id="1084526"/>
    <lineage>
        <taxon>Bacteria</taxon>
        <taxon>Pseudomonadati</taxon>
        <taxon>Bacteroidota</taxon>
        <taxon>Cytophagia</taxon>
        <taxon>Cytophagales</taxon>
        <taxon>Spirosomataceae</taxon>
        <taxon>Nibrella</taxon>
    </lineage>
</organism>
<evidence type="ECO:0000313" key="2">
    <source>
        <dbReference type="Proteomes" id="UP001501175"/>
    </source>
</evidence>
<sequence>MLLDSLFGFTKLDNLVFVVGKGYHKEGDIRAYTDEVPKELERELIKTGSPMEKVLKVTE</sequence>
<keyword evidence="2" id="KW-1185">Reference proteome</keyword>
<proteinExistence type="predicted"/>
<accession>A0ABP8N1Z2</accession>
<evidence type="ECO:0000313" key="1">
    <source>
        <dbReference type="EMBL" id="GAA4458313.1"/>
    </source>
</evidence>
<comment type="caution">
    <text evidence="1">The sequence shown here is derived from an EMBL/GenBank/DDBJ whole genome shotgun (WGS) entry which is preliminary data.</text>
</comment>
<name>A0ABP8N1Z2_9BACT</name>